<keyword evidence="2" id="KW-0645">Protease</keyword>
<evidence type="ECO:0000256" key="4">
    <source>
        <dbReference type="ARBA" id="ARBA00022801"/>
    </source>
</evidence>
<keyword evidence="4" id="KW-0378">Hydrolase</keyword>
<name>A0A7S2G2H4_9EUKA</name>
<dbReference type="Gene3D" id="2.10.55.10">
    <property type="entry name" value="Leishmanolysin domain 3"/>
    <property type="match status" value="1"/>
</dbReference>
<organism evidence="9">
    <name type="scientific">Haptolina brevifila</name>
    <dbReference type="NCBI Taxonomy" id="156173"/>
    <lineage>
        <taxon>Eukaryota</taxon>
        <taxon>Haptista</taxon>
        <taxon>Haptophyta</taxon>
        <taxon>Prymnesiophyceae</taxon>
        <taxon>Prymnesiales</taxon>
        <taxon>Prymnesiaceae</taxon>
        <taxon>Haptolina</taxon>
    </lineage>
</organism>
<dbReference type="Gene3D" id="3.90.132.10">
    <property type="entry name" value="Leishmanolysin , domain 2"/>
    <property type="match status" value="1"/>
</dbReference>
<proteinExistence type="inferred from homology"/>
<dbReference type="Pfam" id="PF01457">
    <property type="entry name" value="Peptidase_M8"/>
    <property type="match status" value="2"/>
</dbReference>
<evidence type="ECO:0000256" key="5">
    <source>
        <dbReference type="ARBA" id="ARBA00022833"/>
    </source>
</evidence>
<dbReference type="AlphaFoldDB" id="A0A7S2G2H4"/>
<dbReference type="InterPro" id="IPR001577">
    <property type="entry name" value="Peptidase_M8"/>
</dbReference>
<dbReference type="EMBL" id="HBGU01017920">
    <property type="protein sequence ID" value="CAD9428765.1"/>
    <property type="molecule type" value="Transcribed_RNA"/>
</dbReference>
<dbReference type="GO" id="GO:0006508">
    <property type="term" value="P:proteolysis"/>
    <property type="evidence" value="ECO:0007669"/>
    <property type="project" value="UniProtKB-KW"/>
</dbReference>
<dbReference type="PANTHER" id="PTHR10942:SF0">
    <property type="entry name" value="LEISHMANOLYSIN-LIKE PEPTIDASE"/>
    <property type="match status" value="1"/>
</dbReference>
<evidence type="ECO:0000256" key="3">
    <source>
        <dbReference type="ARBA" id="ARBA00022723"/>
    </source>
</evidence>
<dbReference type="GO" id="GO:0005737">
    <property type="term" value="C:cytoplasm"/>
    <property type="evidence" value="ECO:0007669"/>
    <property type="project" value="TreeGrafter"/>
</dbReference>
<dbReference type="GO" id="GO:0016020">
    <property type="term" value="C:membrane"/>
    <property type="evidence" value="ECO:0007669"/>
    <property type="project" value="InterPro"/>
</dbReference>
<dbReference type="GO" id="GO:0046872">
    <property type="term" value="F:metal ion binding"/>
    <property type="evidence" value="ECO:0007669"/>
    <property type="project" value="UniProtKB-KW"/>
</dbReference>
<gene>
    <name evidence="9" type="ORF">CBRE1094_LOCUS9710</name>
</gene>
<evidence type="ECO:0000256" key="1">
    <source>
        <dbReference type="ARBA" id="ARBA00005860"/>
    </source>
</evidence>
<keyword evidence="5 7" id="KW-0862">Zinc</keyword>
<dbReference type="SUPFAM" id="SSF55486">
    <property type="entry name" value="Metalloproteases ('zincins'), catalytic domain"/>
    <property type="match status" value="1"/>
</dbReference>
<reference evidence="9" key="1">
    <citation type="submission" date="2021-01" db="EMBL/GenBank/DDBJ databases">
        <authorList>
            <person name="Corre E."/>
            <person name="Pelletier E."/>
            <person name="Niang G."/>
            <person name="Scheremetjew M."/>
            <person name="Finn R."/>
            <person name="Kale V."/>
            <person name="Holt S."/>
            <person name="Cochrane G."/>
            <person name="Meng A."/>
            <person name="Brown T."/>
            <person name="Cohen L."/>
        </authorList>
    </citation>
    <scope>NUCLEOTIDE SEQUENCE</scope>
    <source>
        <strain evidence="9">UTEX LB 985</strain>
    </source>
</reference>
<evidence type="ECO:0000256" key="2">
    <source>
        <dbReference type="ARBA" id="ARBA00022670"/>
    </source>
</evidence>
<evidence type="ECO:0000256" key="8">
    <source>
        <dbReference type="SAM" id="MobiDB-lite"/>
    </source>
</evidence>
<sequence length="424" mass="46024">MAPGFNRHQATSRSPRPCSEAGSTDPIVQRQEGDRLVQFLSTPRVIDMAQRHYNCSSSFEGMPLEDCMGGEDCKSGSGTQTSHWEKRVTLGEVMVGSTAPTESMAISNMTLAFFEDAGWYRPDYGVGPLACHLQPPPSACRDRQLSSASNGAMKDQRDPLLWGRNRGCAFVSSSCDGPAWRGTGYWCAADPSTGDAEQTEVQSAEACTVDRMAVGRCTLRQHTSPIPPPFRYFGDPSLGGRPIEDYCPVVSPFPGWDCRTLPHATTSEVAHTRQLASTHGEDRCPSCRCFSSTLLNSTGMVSSQYLGCYAHRCLAPDQLQVQVGGRWHDCKAYNQSIVLEGWSGALRCPPAREFCAASADLGWPEVWGGAQSSELLNGACTCHAPTPRFLPLRSASNAFTPACLPCRSLASSRSMDRETVAPCW</sequence>
<evidence type="ECO:0000313" key="9">
    <source>
        <dbReference type="EMBL" id="CAD9428765.1"/>
    </source>
</evidence>
<accession>A0A7S2G2H4</accession>
<protein>
    <recommendedName>
        <fullName evidence="10">Leishmanolysin-like peptidase</fullName>
    </recommendedName>
</protein>
<feature type="binding site" evidence="7">
    <location>
        <position position="83"/>
    </location>
    <ligand>
        <name>Zn(2+)</name>
        <dbReference type="ChEBI" id="CHEBI:29105"/>
        <note>catalytic</note>
    </ligand>
</feature>
<comment type="cofactor">
    <cofactor evidence="7">
        <name>Zn(2+)</name>
        <dbReference type="ChEBI" id="CHEBI:29105"/>
    </cofactor>
    <text evidence="7">Binds 1 zinc ion per subunit.</text>
</comment>
<dbReference type="PANTHER" id="PTHR10942">
    <property type="entry name" value="LEISHMANOLYSIN-LIKE PEPTIDASE"/>
    <property type="match status" value="1"/>
</dbReference>
<dbReference type="GO" id="GO:0004222">
    <property type="term" value="F:metalloendopeptidase activity"/>
    <property type="evidence" value="ECO:0007669"/>
    <property type="project" value="InterPro"/>
</dbReference>
<evidence type="ECO:0000256" key="6">
    <source>
        <dbReference type="ARBA" id="ARBA00023049"/>
    </source>
</evidence>
<evidence type="ECO:0000256" key="7">
    <source>
        <dbReference type="PIRSR" id="PIRSR601577-2"/>
    </source>
</evidence>
<dbReference type="GO" id="GO:0007155">
    <property type="term" value="P:cell adhesion"/>
    <property type="evidence" value="ECO:0007669"/>
    <property type="project" value="InterPro"/>
</dbReference>
<evidence type="ECO:0008006" key="10">
    <source>
        <dbReference type="Google" id="ProtNLM"/>
    </source>
</evidence>
<comment type="similarity">
    <text evidence="1">Belongs to the peptidase M8 family.</text>
</comment>
<feature type="region of interest" description="Disordered" evidence="8">
    <location>
        <begin position="1"/>
        <end position="31"/>
    </location>
</feature>
<keyword evidence="6 7" id="KW-0482">Metalloprotease</keyword>
<keyword evidence="3 7" id="KW-0479">Metal-binding</keyword>